<name>A0ABD2Q3L6_9PLAT</name>
<sequence>MSKTQSKSEHIRPSFNKLNKNTEKLEKKLLEPKSWVFKGEASAKDREENALLAEDLDIQRHGVQKPLPADEDVIEEFIKKCILERRFDSPVFKAPELKKSTNKIVELDTGTQKSLVEDYESLAYRSKMLEQKQKDPEKEALRVEIINLFATLDALSNQHYIPRRHVPGLRLLENKAAVAMEEAGPSAMTSEDVLAPEEVMAPRGELPIGKSEVTKTDRRRHRKKLMRVRSKQREIRAKKAKTDQSKSVQLAMDKVVKMSHKPGSKVKIYK</sequence>
<evidence type="ECO:0000256" key="4">
    <source>
        <dbReference type="ARBA" id="ARBA00023242"/>
    </source>
</evidence>
<evidence type="ECO:0000256" key="7">
    <source>
        <dbReference type="SAM" id="MobiDB-lite"/>
    </source>
</evidence>
<evidence type="ECO:0000256" key="5">
    <source>
        <dbReference type="ARBA" id="ARBA00023274"/>
    </source>
</evidence>
<keyword evidence="9" id="KW-1185">Reference proteome</keyword>
<evidence type="ECO:0000256" key="3">
    <source>
        <dbReference type="ARBA" id="ARBA00022552"/>
    </source>
</evidence>
<feature type="compositionally biased region" description="Basic residues" evidence="7">
    <location>
        <begin position="217"/>
        <end position="230"/>
    </location>
</feature>
<dbReference type="GO" id="GO:0005730">
    <property type="term" value="C:nucleolus"/>
    <property type="evidence" value="ECO:0007669"/>
    <property type="project" value="UniProtKB-SubCell"/>
</dbReference>
<keyword evidence="2" id="KW-0690">Ribosome biogenesis</keyword>
<evidence type="ECO:0000256" key="1">
    <source>
        <dbReference type="ARBA" id="ARBA00004604"/>
    </source>
</evidence>
<feature type="compositionally biased region" description="Basic and acidic residues" evidence="7">
    <location>
        <begin position="231"/>
        <end position="244"/>
    </location>
</feature>
<dbReference type="AlphaFoldDB" id="A0ABD2Q3L6"/>
<gene>
    <name evidence="8" type="primary">MPHOSPH10</name>
    <name evidence="8" type="ORF">Ciccas_007176</name>
</gene>
<comment type="subcellular location">
    <subcellularLocation>
        <location evidence="1">Nucleus</location>
        <location evidence="1">Nucleolus</location>
    </subcellularLocation>
</comment>
<evidence type="ECO:0000313" key="8">
    <source>
        <dbReference type="EMBL" id="KAL3314207.1"/>
    </source>
</evidence>
<dbReference type="EMBL" id="JBJKFK010001067">
    <property type="protein sequence ID" value="KAL3314207.1"/>
    <property type="molecule type" value="Genomic_DNA"/>
</dbReference>
<feature type="region of interest" description="Disordered" evidence="7">
    <location>
        <begin position="210"/>
        <end position="247"/>
    </location>
</feature>
<organism evidence="8 9">
    <name type="scientific">Cichlidogyrus casuarinus</name>
    <dbReference type="NCBI Taxonomy" id="1844966"/>
    <lineage>
        <taxon>Eukaryota</taxon>
        <taxon>Metazoa</taxon>
        <taxon>Spiralia</taxon>
        <taxon>Lophotrochozoa</taxon>
        <taxon>Platyhelminthes</taxon>
        <taxon>Monogenea</taxon>
        <taxon>Monopisthocotylea</taxon>
        <taxon>Dactylogyridea</taxon>
        <taxon>Ancyrocephalidae</taxon>
        <taxon>Cichlidogyrus</taxon>
    </lineage>
</organism>
<dbReference type="GO" id="GO:1990904">
    <property type="term" value="C:ribonucleoprotein complex"/>
    <property type="evidence" value="ECO:0007669"/>
    <property type="project" value="UniProtKB-KW"/>
</dbReference>
<dbReference type="PANTHER" id="PTHR17039:SF0">
    <property type="entry name" value="U3 SMALL NUCLEOLAR RIBONUCLEOPROTEIN PROTEIN MPP10"/>
    <property type="match status" value="1"/>
</dbReference>
<dbReference type="Proteomes" id="UP001626550">
    <property type="component" value="Unassembled WGS sequence"/>
</dbReference>
<evidence type="ECO:0000256" key="6">
    <source>
        <dbReference type="ARBA" id="ARBA00029455"/>
    </source>
</evidence>
<dbReference type="GO" id="GO:0006364">
    <property type="term" value="P:rRNA processing"/>
    <property type="evidence" value="ECO:0007669"/>
    <property type="project" value="UniProtKB-KW"/>
</dbReference>
<dbReference type="Pfam" id="PF04006">
    <property type="entry name" value="Mpp10"/>
    <property type="match status" value="1"/>
</dbReference>
<dbReference type="PANTHER" id="PTHR17039">
    <property type="entry name" value="U3 SMALL NUCLEOLAR RIBONUCLEOPROTEIN PROTEIN MPP10"/>
    <property type="match status" value="1"/>
</dbReference>
<protein>
    <submittedName>
        <fullName evidence="8">U3 small nucleolar ribonucleoprotein MPP10</fullName>
    </submittedName>
</protein>
<evidence type="ECO:0000256" key="2">
    <source>
        <dbReference type="ARBA" id="ARBA00022517"/>
    </source>
</evidence>
<keyword evidence="3" id="KW-0698">rRNA processing</keyword>
<dbReference type="InterPro" id="IPR012173">
    <property type="entry name" value="Mpp10"/>
</dbReference>
<reference evidence="8 9" key="1">
    <citation type="submission" date="2024-11" db="EMBL/GenBank/DDBJ databases">
        <title>Adaptive evolution of stress response genes in parasites aligns with host niche diversity.</title>
        <authorList>
            <person name="Hahn C."/>
            <person name="Resl P."/>
        </authorList>
    </citation>
    <scope>NUCLEOTIDE SEQUENCE [LARGE SCALE GENOMIC DNA]</scope>
    <source>
        <strain evidence="8">EGGRZ-B1_66</strain>
        <tissue evidence="8">Body</tissue>
    </source>
</reference>
<keyword evidence="5 8" id="KW-0687">Ribonucleoprotein</keyword>
<comment type="similarity">
    <text evidence="6">Belongs to the MPP10 family.</text>
</comment>
<evidence type="ECO:0000313" key="9">
    <source>
        <dbReference type="Proteomes" id="UP001626550"/>
    </source>
</evidence>
<comment type="caution">
    <text evidence="8">The sequence shown here is derived from an EMBL/GenBank/DDBJ whole genome shotgun (WGS) entry which is preliminary data.</text>
</comment>
<accession>A0ABD2Q3L6</accession>
<proteinExistence type="inferred from homology"/>
<keyword evidence="4" id="KW-0539">Nucleus</keyword>